<proteinExistence type="predicted"/>
<evidence type="ECO:0000256" key="5">
    <source>
        <dbReference type="SAM" id="SignalP"/>
    </source>
</evidence>
<keyword evidence="8" id="KW-1185">Reference proteome</keyword>
<dbReference type="GO" id="GO:0045454">
    <property type="term" value="P:cell redox homeostasis"/>
    <property type="evidence" value="ECO:0007669"/>
    <property type="project" value="TreeGrafter"/>
</dbReference>
<keyword evidence="4" id="KW-0676">Redox-active center</keyword>
<dbReference type="PATRIC" id="fig|742817.3.peg.1096"/>
<evidence type="ECO:0000256" key="1">
    <source>
        <dbReference type="ARBA" id="ARBA00022448"/>
    </source>
</evidence>
<dbReference type="RefSeq" id="WP_009136182.1">
    <property type="nucleotide sequence ID" value="NZ_JH594596.1"/>
</dbReference>
<dbReference type="Pfam" id="PF00085">
    <property type="entry name" value="Thioredoxin"/>
    <property type="match status" value="1"/>
</dbReference>
<keyword evidence="2" id="KW-0249">Electron transport</keyword>
<dbReference type="STRING" id="742817.HMPREF9449_01034"/>
<dbReference type="InterPro" id="IPR036249">
    <property type="entry name" value="Thioredoxin-like_sf"/>
</dbReference>
<feature type="chain" id="PRO_5003548644" evidence="5">
    <location>
        <begin position="21"/>
        <end position="139"/>
    </location>
</feature>
<feature type="signal peptide" evidence="5">
    <location>
        <begin position="1"/>
        <end position="20"/>
    </location>
</feature>
<accession>H1DFJ8</accession>
<evidence type="ECO:0000313" key="8">
    <source>
        <dbReference type="Proteomes" id="UP000004892"/>
    </source>
</evidence>
<evidence type="ECO:0000313" key="7">
    <source>
        <dbReference type="EMBL" id="EHP48889.1"/>
    </source>
</evidence>
<dbReference type="GO" id="GO:0015035">
    <property type="term" value="F:protein-disulfide reductase activity"/>
    <property type="evidence" value="ECO:0007669"/>
    <property type="project" value="TreeGrafter"/>
</dbReference>
<dbReference type="GO" id="GO:0005829">
    <property type="term" value="C:cytosol"/>
    <property type="evidence" value="ECO:0007669"/>
    <property type="project" value="TreeGrafter"/>
</dbReference>
<gene>
    <name evidence="7" type="ORF">HMPREF9449_01034</name>
</gene>
<dbReference type="SUPFAM" id="SSF52833">
    <property type="entry name" value="Thioredoxin-like"/>
    <property type="match status" value="1"/>
</dbReference>
<protein>
    <submittedName>
        <fullName evidence="7">Thioredoxin</fullName>
    </submittedName>
</protein>
<evidence type="ECO:0000256" key="2">
    <source>
        <dbReference type="ARBA" id="ARBA00022982"/>
    </source>
</evidence>
<reference evidence="7 8" key="1">
    <citation type="submission" date="2012-01" db="EMBL/GenBank/DDBJ databases">
        <title>The Genome Sequence of Odoribacter laneus YIT 12061.</title>
        <authorList>
            <consortium name="The Broad Institute Genome Sequencing Platform"/>
            <person name="Earl A."/>
            <person name="Ward D."/>
            <person name="Feldgarden M."/>
            <person name="Gevers D."/>
            <person name="Morotomi M."/>
            <person name="Young S.K."/>
            <person name="Zeng Q."/>
            <person name="Gargeya S."/>
            <person name="Fitzgerald M."/>
            <person name="Haas B."/>
            <person name="Abouelleil A."/>
            <person name="Alvarado L."/>
            <person name="Arachchi H.M."/>
            <person name="Berlin A."/>
            <person name="Chapman S.B."/>
            <person name="Gearin G."/>
            <person name="Goldberg J."/>
            <person name="Griggs A."/>
            <person name="Gujja S."/>
            <person name="Hansen M."/>
            <person name="Heiman D."/>
            <person name="Howarth C."/>
            <person name="Larimer J."/>
            <person name="Lui A."/>
            <person name="MacDonald P.J.P."/>
            <person name="McCowen C."/>
            <person name="Montmayeur A."/>
            <person name="Murphy C."/>
            <person name="Neiman D."/>
            <person name="Pearson M."/>
            <person name="Priest M."/>
            <person name="Roberts A."/>
            <person name="Saif S."/>
            <person name="Shea T."/>
            <person name="Sisk P."/>
            <person name="Stolte C."/>
            <person name="Sykes S."/>
            <person name="Wortman J."/>
            <person name="Nusbaum C."/>
            <person name="Birren B."/>
        </authorList>
    </citation>
    <scope>NUCLEOTIDE SEQUENCE [LARGE SCALE GENOMIC DNA]</scope>
    <source>
        <strain evidence="7 8">YIT 12061</strain>
    </source>
</reference>
<name>H1DFJ8_9BACT</name>
<sequence>MKKVLIPFILLLTFSIGTKAQTVEPLTNDQFKEKIWNYDTDKEWKYLGDKPAIIDLYATWCGPCKRLAPILEEIQKEYGSKIQIYKVDTDKEKQLSNLFNVSSIPLMVFIPKKGEPFLVTGLRPKEQLVEIINEKLMGQ</sequence>
<dbReference type="PRINTS" id="PR00421">
    <property type="entry name" value="THIOREDOXIN"/>
</dbReference>
<comment type="caution">
    <text evidence="7">The sequence shown here is derived from an EMBL/GenBank/DDBJ whole genome shotgun (WGS) entry which is preliminary data.</text>
</comment>
<feature type="domain" description="Thioredoxin" evidence="6">
    <location>
        <begin position="14"/>
        <end position="137"/>
    </location>
</feature>
<dbReference type="AlphaFoldDB" id="H1DFJ8"/>
<organism evidence="7 8">
    <name type="scientific">Odoribacter laneus YIT 12061</name>
    <dbReference type="NCBI Taxonomy" id="742817"/>
    <lineage>
        <taxon>Bacteria</taxon>
        <taxon>Pseudomonadati</taxon>
        <taxon>Bacteroidota</taxon>
        <taxon>Bacteroidia</taxon>
        <taxon>Bacteroidales</taxon>
        <taxon>Odoribacteraceae</taxon>
        <taxon>Odoribacter</taxon>
    </lineage>
</organism>
<dbReference type="PROSITE" id="PS00194">
    <property type="entry name" value="THIOREDOXIN_1"/>
    <property type="match status" value="1"/>
</dbReference>
<evidence type="ECO:0000256" key="3">
    <source>
        <dbReference type="ARBA" id="ARBA00023157"/>
    </source>
</evidence>
<dbReference type="InterPro" id="IPR017937">
    <property type="entry name" value="Thioredoxin_CS"/>
</dbReference>
<evidence type="ECO:0000259" key="6">
    <source>
        <dbReference type="PROSITE" id="PS51352"/>
    </source>
</evidence>
<evidence type="ECO:0000256" key="4">
    <source>
        <dbReference type="ARBA" id="ARBA00023284"/>
    </source>
</evidence>
<dbReference type="GeneID" id="98068624"/>
<dbReference type="EMBL" id="ADMC01000016">
    <property type="protein sequence ID" value="EHP48889.1"/>
    <property type="molecule type" value="Genomic_DNA"/>
</dbReference>
<dbReference type="CDD" id="cd02947">
    <property type="entry name" value="TRX_family"/>
    <property type="match status" value="1"/>
</dbReference>
<dbReference type="PANTHER" id="PTHR45663:SF11">
    <property type="entry name" value="GEO12009P1"/>
    <property type="match status" value="1"/>
</dbReference>
<dbReference type="PANTHER" id="PTHR45663">
    <property type="entry name" value="GEO12009P1"/>
    <property type="match status" value="1"/>
</dbReference>
<keyword evidence="5" id="KW-0732">Signal</keyword>
<dbReference type="PROSITE" id="PS51352">
    <property type="entry name" value="THIOREDOXIN_2"/>
    <property type="match status" value="1"/>
</dbReference>
<dbReference type="HOGENOM" id="CLU_090389_2_2_10"/>
<dbReference type="eggNOG" id="COG3118">
    <property type="taxonomic scope" value="Bacteria"/>
</dbReference>
<dbReference type="Gene3D" id="3.40.30.10">
    <property type="entry name" value="Glutaredoxin"/>
    <property type="match status" value="1"/>
</dbReference>
<keyword evidence="3" id="KW-1015">Disulfide bond</keyword>
<dbReference type="InterPro" id="IPR013766">
    <property type="entry name" value="Thioredoxin_domain"/>
</dbReference>
<keyword evidence="1" id="KW-0813">Transport</keyword>
<dbReference type="Proteomes" id="UP000004892">
    <property type="component" value="Unassembled WGS sequence"/>
</dbReference>